<dbReference type="KEGG" id="tpla:ElP_06110"/>
<dbReference type="PANTHER" id="PTHR35564">
    <property type="match status" value="1"/>
</dbReference>
<dbReference type="InterPro" id="IPR010732">
    <property type="entry name" value="T6SS_TssG-like"/>
</dbReference>
<protein>
    <recommendedName>
        <fullName evidence="4">Type VI secretion protein</fullName>
    </recommendedName>
</protein>
<evidence type="ECO:0008006" key="4">
    <source>
        <dbReference type="Google" id="ProtNLM"/>
    </source>
</evidence>
<feature type="region of interest" description="Disordered" evidence="1">
    <location>
        <begin position="307"/>
        <end position="343"/>
    </location>
</feature>
<dbReference type="EMBL" id="CP036426">
    <property type="protein sequence ID" value="QDV32771.1"/>
    <property type="molecule type" value="Genomic_DNA"/>
</dbReference>
<reference evidence="2 3" key="1">
    <citation type="submission" date="2019-02" db="EMBL/GenBank/DDBJ databases">
        <title>Deep-cultivation of Planctomycetes and their phenomic and genomic characterization uncovers novel biology.</title>
        <authorList>
            <person name="Wiegand S."/>
            <person name="Jogler M."/>
            <person name="Boedeker C."/>
            <person name="Pinto D."/>
            <person name="Vollmers J."/>
            <person name="Rivas-Marin E."/>
            <person name="Kohn T."/>
            <person name="Peeters S.H."/>
            <person name="Heuer A."/>
            <person name="Rast P."/>
            <person name="Oberbeckmann S."/>
            <person name="Bunk B."/>
            <person name="Jeske O."/>
            <person name="Meyerdierks A."/>
            <person name="Storesund J.E."/>
            <person name="Kallscheuer N."/>
            <person name="Luecker S."/>
            <person name="Lage O.M."/>
            <person name="Pohl T."/>
            <person name="Merkel B.J."/>
            <person name="Hornburger P."/>
            <person name="Mueller R.-W."/>
            <person name="Bruemmer F."/>
            <person name="Labrenz M."/>
            <person name="Spormann A.M."/>
            <person name="Op den Camp H."/>
            <person name="Overmann J."/>
            <person name="Amann R."/>
            <person name="Jetten M.S.M."/>
            <person name="Mascher T."/>
            <person name="Medema M.H."/>
            <person name="Devos D.P."/>
            <person name="Kaster A.-K."/>
            <person name="Ovreas L."/>
            <person name="Rohde M."/>
            <person name="Galperin M.Y."/>
            <person name="Jogler C."/>
        </authorList>
    </citation>
    <scope>NUCLEOTIDE SEQUENCE [LARGE SCALE GENOMIC DNA]</scope>
    <source>
        <strain evidence="2 3">ElP</strain>
    </source>
</reference>
<dbReference type="PANTHER" id="PTHR35564:SF4">
    <property type="entry name" value="CYTOPLASMIC PROTEIN"/>
    <property type="match status" value="1"/>
</dbReference>
<dbReference type="NCBIfam" id="TIGR03347">
    <property type="entry name" value="VI_chp_1"/>
    <property type="match status" value="1"/>
</dbReference>
<feature type="compositionally biased region" description="Basic and acidic residues" evidence="1">
    <location>
        <begin position="319"/>
        <end position="343"/>
    </location>
</feature>
<name>A0A518GW45_9BACT</name>
<evidence type="ECO:0000313" key="3">
    <source>
        <dbReference type="Proteomes" id="UP000317835"/>
    </source>
</evidence>
<dbReference type="OrthoDB" id="1523296at2"/>
<dbReference type="AlphaFoldDB" id="A0A518GW45"/>
<gene>
    <name evidence="2" type="ORF">ElP_06110</name>
</gene>
<dbReference type="Pfam" id="PF06996">
    <property type="entry name" value="T6SS_TssG"/>
    <property type="match status" value="1"/>
</dbReference>
<keyword evidence="3" id="KW-1185">Reference proteome</keyword>
<sequence>MATPGRRPDAPVGQSLFGEPYRYEFFQAVRLLERLDRARPPVGRDSRPAREAVRFRVARGLAFPPSELVDLVRPAEGSPDPPTMTVAFLGLTGPLGVLPYCYTELVAERARAGDHTPAAFFDLFNHRLISLFFRAWEKYRPALAFERGEGDPLTRCLFSLMGLGLEPLRSRFETPDGVLLAFAGAFAQRHRSAVMLERLLSDRSGMPVSVLQFQGRWLRLDPEDRSTLGASGRNNALGRTLVVGDRAWDVRSKFRLRLGPLSFAQFRAMSPEGRAFRSLCQMTRLYVDGELDFDVQLVLRADEVPESRLSGRSGTGSRLGRDAWLRSRPLGRDPEDARFASTA</sequence>
<feature type="compositionally biased region" description="Low complexity" evidence="1">
    <location>
        <begin position="307"/>
        <end position="318"/>
    </location>
</feature>
<evidence type="ECO:0000256" key="1">
    <source>
        <dbReference type="SAM" id="MobiDB-lite"/>
    </source>
</evidence>
<dbReference type="RefSeq" id="WP_145267108.1">
    <property type="nucleotide sequence ID" value="NZ_CP036426.1"/>
</dbReference>
<evidence type="ECO:0000313" key="2">
    <source>
        <dbReference type="EMBL" id="QDV32771.1"/>
    </source>
</evidence>
<proteinExistence type="predicted"/>
<accession>A0A518GW45</accession>
<dbReference type="Proteomes" id="UP000317835">
    <property type="component" value="Chromosome"/>
</dbReference>
<organism evidence="2 3">
    <name type="scientific">Tautonia plasticadhaerens</name>
    <dbReference type="NCBI Taxonomy" id="2527974"/>
    <lineage>
        <taxon>Bacteria</taxon>
        <taxon>Pseudomonadati</taxon>
        <taxon>Planctomycetota</taxon>
        <taxon>Planctomycetia</taxon>
        <taxon>Isosphaerales</taxon>
        <taxon>Isosphaeraceae</taxon>
        <taxon>Tautonia</taxon>
    </lineage>
</organism>